<dbReference type="SUPFAM" id="SSF51556">
    <property type="entry name" value="Metallo-dependent hydrolases"/>
    <property type="match status" value="1"/>
</dbReference>
<sequence length="275" mass="31143">MVQSLQIQSQTRQKKEQITGEIRVFNIIDAHCHLDQLKQEDINDSLMYIAGMVTNGVDMPSNIRNLELADNKHIFACLGIHPEFAASLKKYEVDYVIDFIKRHSKSIKGIGEIGLDYKFASQIKGSKPKQRSLFLRMLTLANKLDLPVTVHSREAMDEVLYMLHKKKVKKAHIHFFEGTVEQAMKAVEYGYMISIPPLPSSKRNAVIKAVPMKNLMAETDSPTAGSLPKDVIYSIELIAKAKGMGLEETAKELTINTRRFFNIGEEHNSLLRSEK</sequence>
<dbReference type="GO" id="GO:0016788">
    <property type="term" value="F:hydrolase activity, acting on ester bonds"/>
    <property type="evidence" value="ECO:0007669"/>
    <property type="project" value="InterPro"/>
</dbReference>
<keyword evidence="2" id="KW-0479">Metal-binding</keyword>
<accession>A0A218NNR3</accession>
<dbReference type="Gene3D" id="3.20.20.140">
    <property type="entry name" value="Metal-dependent hydrolases"/>
    <property type="match status" value="1"/>
</dbReference>
<gene>
    <name evidence="3" type="ORF">Mia14_0829</name>
</gene>
<feature type="binding site" evidence="2">
    <location>
        <position position="220"/>
    </location>
    <ligand>
        <name>a divalent metal cation</name>
        <dbReference type="ChEBI" id="CHEBI:60240"/>
        <label>1</label>
    </ligand>
</feature>
<dbReference type="PROSITE" id="PS01090">
    <property type="entry name" value="TATD_2"/>
    <property type="match status" value="1"/>
</dbReference>
<dbReference type="InterPro" id="IPR001130">
    <property type="entry name" value="TatD-like"/>
</dbReference>
<name>A0A218NNR3_9ARCH</name>
<keyword evidence="1" id="KW-0378">Hydrolase</keyword>
<feature type="binding site" evidence="2">
    <location>
        <position position="151"/>
    </location>
    <ligand>
        <name>a divalent metal cation</name>
        <dbReference type="ChEBI" id="CHEBI:60240"/>
        <label>2</label>
    </ligand>
</feature>
<protein>
    <submittedName>
        <fullName evidence="3">TatD family deoxyribonuclease</fullName>
    </submittedName>
</protein>
<dbReference type="PIRSF" id="PIRSF005902">
    <property type="entry name" value="DNase_TatD"/>
    <property type="match status" value="1"/>
</dbReference>
<evidence type="ECO:0000256" key="2">
    <source>
        <dbReference type="PIRSR" id="PIRSR005902-1"/>
    </source>
</evidence>
<evidence type="ECO:0000313" key="3">
    <source>
        <dbReference type="EMBL" id="ASI14117.1"/>
    </source>
</evidence>
<evidence type="ECO:0000313" key="4">
    <source>
        <dbReference type="Proteomes" id="UP000197679"/>
    </source>
</evidence>
<reference evidence="3 4" key="1">
    <citation type="journal article" date="2017" name="Nat. Commun.">
        <title>'ARMAN' archaea depend on association with euryarchaeal host in culture and in situ.</title>
        <authorList>
            <person name="Golyshina O."/>
            <person name="Toshchakov S."/>
            <person name="Makarova K."/>
            <person name="Gavrilov S."/>
            <person name="Korzhenkov A."/>
            <person name="La Cono V."/>
            <person name="Arcadi E."/>
            <person name="Nechitaylo T."/>
            <person name="Ferrer M."/>
            <person name="Kublanov I."/>
            <person name="Wolf Y."/>
            <person name="Yakimov M."/>
            <person name="Golyshin P."/>
            <person name="Slesarev A."/>
            <person name="Kozyavkin S."/>
        </authorList>
    </citation>
    <scope>NUCLEOTIDE SEQUENCE [LARGE SCALE GENOMIC DNA]</scope>
    <source>
        <strain evidence="3 4">Mia14</strain>
    </source>
</reference>
<dbReference type="PANTHER" id="PTHR46124">
    <property type="entry name" value="D-AMINOACYL-TRNA DEACYLASE"/>
    <property type="match status" value="1"/>
</dbReference>
<dbReference type="PROSITE" id="PS01137">
    <property type="entry name" value="TATD_1"/>
    <property type="match status" value="1"/>
</dbReference>
<organism evidence="3 4">
    <name type="scientific">Candidatus Mancarchaeum acidiphilum</name>
    <dbReference type="NCBI Taxonomy" id="1920749"/>
    <lineage>
        <taxon>Archaea</taxon>
        <taxon>Candidatus Micrarchaeota</taxon>
        <taxon>Candidatus Mancarchaeum</taxon>
    </lineage>
</organism>
<feature type="binding site" evidence="2">
    <location>
        <position position="33"/>
    </location>
    <ligand>
        <name>a divalent metal cation</name>
        <dbReference type="ChEBI" id="CHEBI:60240"/>
        <label>1</label>
    </ligand>
</feature>
<feature type="binding site" evidence="2">
    <location>
        <position position="31"/>
    </location>
    <ligand>
        <name>a divalent metal cation</name>
        <dbReference type="ChEBI" id="CHEBI:60240"/>
        <label>1</label>
    </ligand>
</feature>
<dbReference type="OrthoDB" id="26412at2157"/>
<evidence type="ECO:0000256" key="1">
    <source>
        <dbReference type="ARBA" id="ARBA00022801"/>
    </source>
</evidence>
<dbReference type="KEGG" id="marh:Mia14_0829"/>
<dbReference type="InterPro" id="IPR032466">
    <property type="entry name" value="Metal_Hydrolase"/>
</dbReference>
<dbReference type="InterPro" id="IPR018228">
    <property type="entry name" value="DNase_TatD-rel_CS"/>
</dbReference>
<dbReference type="GO" id="GO:0046872">
    <property type="term" value="F:metal ion binding"/>
    <property type="evidence" value="ECO:0007669"/>
    <property type="project" value="UniProtKB-KW"/>
</dbReference>
<feature type="binding site" evidence="2">
    <location>
        <position position="174"/>
    </location>
    <ligand>
        <name>a divalent metal cation</name>
        <dbReference type="ChEBI" id="CHEBI:60240"/>
        <label>2</label>
    </ligand>
</feature>
<dbReference type="GeneID" id="33314378"/>
<dbReference type="Proteomes" id="UP000197679">
    <property type="component" value="Chromosome"/>
</dbReference>
<dbReference type="AlphaFoldDB" id="A0A218NNR3"/>
<feature type="binding site" evidence="2">
    <location>
        <position position="112"/>
    </location>
    <ligand>
        <name>a divalent metal cation</name>
        <dbReference type="ChEBI" id="CHEBI:60240"/>
        <label>1</label>
    </ligand>
</feature>
<dbReference type="PANTHER" id="PTHR46124:SF2">
    <property type="entry name" value="D-AMINOACYL-TRNA DEACYLASE"/>
    <property type="match status" value="1"/>
</dbReference>
<dbReference type="Pfam" id="PF01026">
    <property type="entry name" value="TatD_DNase"/>
    <property type="match status" value="1"/>
</dbReference>
<dbReference type="EMBL" id="CP019964">
    <property type="protein sequence ID" value="ASI14117.1"/>
    <property type="molecule type" value="Genomic_DNA"/>
</dbReference>
<proteinExistence type="predicted"/>
<dbReference type="CDD" id="cd01310">
    <property type="entry name" value="TatD_DNAse"/>
    <property type="match status" value="1"/>
</dbReference>
<dbReference type="RefSeq" id="WP_088820390.1">
    <property type="nucleotide sequence ID" value="NZ_CP019964.1"/>
</dbReference>
<keyword evidence="4" id="KW-1185">Reference proteome</keyword>